<name>A0ABD3NYB4_9STRA</name>
<feature type="compositionally biased region" description="Polar residues" evidence="1">
    <location>
        <begin position="180"/>
        <end position="190"/>
    </location>
</feature>
<gene>
    <name evidence="3" type="ORF">HJC23_001908</name>
</gene>
<protein>
    <submittedName>
        <fullName evidence="3">Uncharacterized protein</fullName>
    </submittedName>
</protein>
<reference evidence="3 4" key="1">
    <citation type="journal article" date="2020" name="G3 (Bethesda)">
        <title>Improved Reference Genome for Cyclotella cryptica CCMP332, a Model for Cell Wall Morphogenesis, Salinity Adaptation, and Lipid Production in Diatoms (Bacillariophyta).</title>
        <authorList>
            <person name="Roberts W.R."/>
            <person name="Downey K.M."/>
            <person name="Ruck E.C."/>
            <person name="Traller J.C."/>
            <person name="Alverson A.J."/>
        </authorList>
    </citation>
    <scope>NUCLEOTIDE SEQUENCE [LARGE SCALE GENOMIC DNA]</scope>
    <source>
        <strain evidence="3 4">CCMP332</strain>
    </source>
</reference>
<evidence type="ECO:0000256" key="1">
    <source>
        <dbReference type="SAM" id="MobiDB-lite"/>
    </source>
</evidence>
<proteinExistence type="predicted"/>
<feature type="region of interest" description="Disordered" evidence="1">
    <location>
        <begin position="177"/>
        <end position="204"/>
    </location>
</feature>
<evidence type="ECO:0000313" key="4">
    <source>
        <dbReference type="Proteomes" id="UP001516023"/>
    </source>
</evidence>
<dbReference type="EMBL" id="JABMIG020000346">
    <property type="protein sequence ID" value="KAL3780548.1"/>
    <property type="molecule type" value="Genomic_DNA"/>
</dbReference>
<feature type="chain" id="PRO_5044863702" evidence="2">
    <location>
        <begin position="20"/>
        <end position="241"/>
    </location>
</feature>
<comment type="caution">
    <text evidence="3">The sequence shown here is derived from an EMBL/GenBank/DDBJ whole genome shotgun (WGS) entry which is preliminary data.</text>
</comment>
<sequence length="241" mass="25289">MKLTSIVVTALSSVRICSAIYLACCETNRECPTQYDTIDTYVKGEETLNACCYPEEEPNLNDLPECIHPSLTEDGVGISLMSIMETTNSTEATVEVVAANAADNLSNNSNTTEANNCCGAGAAIQPALRSASLVSVCPLNMNNIDGAIYLDGETSMQVCCDGVRQADELNTEGLLPCPVTTDNEPSNTTADEGDSVQGEHETDGADAIHSEEAKNESCSPTAIHTVAFGIALTSVAIQVAL</sequence>
<feature type="signal peptide" evidence="2">
    <location>
        <begin position="1"/>
        <end position="19"/>
    </location>
</feature>
<keyword evidence="4" id="KW-1185">Reference proteome</keyword>
<accession>A0ABD3NYB4</accession>
<evidence type="ECO:0000313" key="3">
    <source>
        <dbReference type="EMBL" id="KAL3780548.1"/>
    </source>
</evidence>
<evidence type="ECO:0000256" key="2">
    <source>
        <dbReference type="SAM" id="SignalP"/>
    </source>
</evidence>
<organism evidence="3 4">
    <name type="scientific">Cyclotella cryptica</name>
    <dbReference type="NCBI Taxonomy" id="29204"/>
    <lineage>
        <taxon>Eukaryota</taxon>
        <taxon>Sar</taxon>
        <taxon>Stramenopiles</taxon>
        <taxon>Ochrophyta</taxon>
        <taxon>Bacillariophyta</taxon>
        <taxon>Coscinodiscophyceae</taxon>
        <taxon>Thalassiosirophycidae</taxon>
        <taxon>Stephanodiscales</taxon>
        <taxon>Stephanodiscaceae</taxon>
        <taxon>Cyclotella</taxon>
    </lineage>
</organism>
<keyword evidence="2" id="KW-0732">Signal</keyword>
<dbReference type="AlphaFoldDB" id="A0ABD3NYB4"/>
<dbReference type="Proteomes" id="UP001516023">
    <property type="component" value="Unassembled WGS sequence"/>
</dbReference>